<sequence length="255" mass="28356">MLLPSALPRDTLRQPRLAPSDLFTTPPPSDDDFLPPSGNGLLGTCRALQSLLSVSPAPCANTKRLQSPLQLRSPPSARSRKQSEPSRLNLSPSLPPRGANKRRRDAYESDTDRDTFESRSRFSTPKRRRQVPYDLPLGLSSSDFQSLRSPPVTQSPPSPQRHEEQEPSTPTITTPYNPDSAIPSIEDPKSASRESSLTDECLVNLVLQKIQLSKQDWDDCARILGQEDDGASLGRRWETLLRQGNVGIRRPDEEI</sequence>
<keyword evidence="3" id="KW-1185">Reference proteome</keyword>
<evidence type="ECO:0008006" key="4">
    <source>
        <dbReference type="Google" id="ProtNLM"/>
    </source>
</evidence>
<protein>
    <recommendedName>
        <fullName evidence="4">Myb-like domain-containing protein</fullName>
    </recommendedName>
</protein>
<gene>
    <name evidence="2" type="ORF">BO71DRAFT_484803</name>
</gene>
<reference evidence="2 3" key="1">
    <citation type="submission" date="2018-02" db="EMBL/GenBank/DDBJ databases">
        <title>The genomes of Aspergillus section Nigri reveals drivers in fungal speciation.</title>
        <authorList>
            <consortium name="DOE Joint Genome Institute"/>
            <person name="Vesth T.C."/>
            <person name="Nybo J."/>
            <person name="Theobald S."/>
            <person name="Brandl J."/>
            <person name="Frisvad J.C."/>
            <person name="Nielsen K.F."/>
            <person name="Lyhne E.K."/>
            <person name="Kogle M.E."/>
            <person name="Kuo A."/>
            <person name="Riley R."/>
            <person name="Clum A."/>
            <person name="Nolan M."/>
            <person name="Lipzen A."/>
            <person name="Salamov A."/>
            <person name="Henrissat B."/>
            <person name="Wiebenga A."/>
            <person name="De vries R.P."/>
            <person name="Grigoriev I.V."/>
            <person name="Mortensen U.H."/>
            <person name="Andersen M.R."/>
            <person name="Baker S.E."/>
        </authorList>
    </citation>
    <scope>NUCLEOTIDE SEQUENCE [LARGE SCALE GENOMIC DNA]</scope>
    <source>
        <strain evidence="2 3">CBS 707.79</strain>
    </source>
</reference>
<feature type="region of interest" description="Disordered" evidence="1">
    <location>
        <begin position="1"/>
        <end position="40"/>
    </location>
</feature>
<feature type="compositionally biased region" description="Polar residues" evidence="1">
    <location>
        <begin position="167"/>
        <end position="177"/>
    </location>
</feature>
<proteinExistence type="predicted"/>
<accession>A0A319D7I8</accession>
<evidence type="ECO:0000313" key="2">
    <source>
        <dbReference type="EMBL" id="PYH93174.1"/>
    </source>
</evidence>
<organism evidence="2 3">
    <name type="scientific">Aspergillus ellipticus CBS 707.79</name>
    <dbReference type="NCBI Taxonomy" id="1448320"/>
    <lineage>
        <taxon>Eukaryota</taxon>
        <taxon>Fungi</taxon>
        <taxon>Dikarya</taxon>
        <taxon>Ascomycota</taxon>
        <taxon>Pezizomycotina</taxon>
        <taxon>Eurotiomycetes</taxon>
        <taxon>Eurotiomycetidae</taxon>
        <taxon>Eurotiales</taxon>
        <taxon>Aspergillaceae</taxon>
        <taxon>Aspergillus</taxon>
        <taxon>Aspergillus subgen. Circumdati</taxon>
    </lineage>
</organism>
<dbReference type="EMBL" id="KZ825898">
    <property type="protein sequence ID" value="PYH93174.1"/>
    <property type="molecule type" value="Genomic_DNA"/>
</dbReference>
<name>A0A319D7I8_9EURO</name>
<evidence type="ECO:0000256" key="1">
    <source>
        <dbReference type="SAM" id="MobiDB-lite"/>
    </source>
</evidence>
<feature type="compositionally biased region" description="Polar residues" evidence="1">
    <location>
        <begin position="139"/>
        <end position="148"/>
    </location>
</feature>
<dbReference type="OrthoDB" id="5334491at2759"/>
<dbReference type="Proteomes" id="UP000247810">
    <property type="component" value="Unassembled WGS sequence"/>
</dbReference>
<feature type="region of interest" description="Disordered" evidence="1">
    <location>
        <begin position="59"/>
        <end position="181"/>
    </location>
</feature>
<dbReference type="VEuPathDB" id="FungiDB:BO71DRAFT_484803"/>
<evidence type="ECO:0000313" key="3">
    <source>
        <dbReference type="Proteomes" id="UP000247810"/>
    </source>
</evidence>
<feature type="compositionally biased region" description="Basic and acidic residues" evidence="1">
    <location>
        <begin position="105"/>
        <end position="120"/>
    </location>
</feature>
<dbReference type="AlphaFoldDB" id="A0A319D7I8"/>